<gene>
    <name evidence="1" type="primary">Acey_s0177.g618</name>
    <name evidence="1" type="ORF">Y032_0177g618</name>
</gene>
<reference evidence="2" key="1">
    <citation type="journal article" date="2015" name="Nat. Genet.">
        <title>The genome and transcriptome of the zoonotic hookworm Ancylostoma ceylanicum identify infection-specific gene families.</title>
        <authorList>
            <person name="Schwarz E.M."/>
            <person name="Hu Y."/>
            <person name="Antoshechkin I."/>
            <person name="Miller M.M."/>
            <person name="Sternberg P.W."/>
            <person name="Aroian R.V."/>
        </authorList>
    </citation>
    <scope>NUCLEOTIDE SEQUENCE</scope>
    <source>
        <strain evidence="2">HY135</strain>
    </source>
</reference>
<name>A0A016SUH6_9BILA</name>
<evidence type="ECO:0000313" key="2">
    <source>
        <dbReference type="Proteomes" id="UP000024635"/>
    </source>
</evidence>
<protein>
    <submittedName>
        <fullName evidence="1">Uncharacterized protein</fullName>
    </submittedName>
</protein>
<proteinExistence type="predicted"/>
<comment type="caution">
    <text evidence="1">The sequence shown here is derived from an EMBL/GenBank/DDBJ whole genome shotgun (WGS) entry which is preliminary data.</text>
</comment>
<dbReference type="EMBL" id="JARK01001513">
    <property type="protein sequence ID" value="EYB93984.1"/>
    <property type="molecule type" value="Genomic_DNA"/>
</dbReference>
<organism evidence="1 2">
    <name type="scientific">Ancylostoma ceylanicum</name>
    <dbReference type="NCBI Taxonomy" id="53326"/>
    <lineage>
        <taxon>Eukaryota</taxon>
        <taxon>Metazoa</taxon>
        <taxon>Ecdysozoa</taxon>
        <taxon>Nematoda</taxon>
        <taxon>Chromadorea</taxon>
        <taxon>Rhabditida</taxon>
        <taxon>Rhabditina</taxon>
        <taxon>Rhabditomorpha</taxon>
        <taxon>Strongyloidea</taxon>
        <taxon>Ancylostomatidae</taxon>
        <taxon>Ancylostomatinae</taxon>
        <taxon>Ancylostoma</taxon>
    </lineage>
</organism>
<dbReference type="AlphaFoldDB" id="A0A016SUH6"/>
<dbReference type="Proteomes" id="UP000024635">
    <property type="component" value="Unassembled WGS sequence"/>
</dbReference>
<sequence>MRTIHRISRRYERIPSAENSSALWTHGKQRLHSPSSGVFHAVISLPMSSSPMKTLEFSRVSNTRNSVSAAIDDAVSKAREKHFQAISKHGCA</sequence>
<accession>A0A016SUH6</accession>
<evidence type="ECO:0000313" key="1">
    <source>
        <dbReference type="EMBL" id="EYB93984.1"/>
    </source>
</evidence>
<keyword evidence="2" id="KW-1185">Reference proteome</keyword>